<dbReference type="AlphaFoldDB" id="A0AAQ1KGB7"/>
<gene>
    <name evidence="1" type="ORF">SAMN05216577_11759</name>
</gene>
<dbReference type="RefSeq" id="WP_074981286.1">
    <property type="nucleotide sequence ID" value="NZ_FOLS01000017.1"/>
</dbReference>
<name>A0AAQ1KGB7_9PSED</name>
<organism evidence="1 2">
    <name type="scientific">Pseudomonas citronellolis</name>
    <dbReference type="NCBI Taxonomy" id="53408"/>
    <lineage>
        <taxon>Bacteria</taxon>
        <taxon>Pseudomonadati</taxon>
        <taxon>Pseudomonadota</taxon>
        <taxon>Gammaproteobacteria</taxon>
        <taxon>Pseudomonadales</taxon>
        <taxon>Pseudomonadaceae</taxon>
        <taxon>Pseudomonas</taxon>
    </lineage>
</organism>
<reference evidence="1 2" key="1">
    <citation type="submission" date="2016-10" db="EMBL/GenBank/DDBJ databases">
        <authorList>
            <person name="Varghese N."/>
            <person name="Submissions S."/>
        </authorList>
    </citation>
    <scope>NUCLEOTIDE SEQUENCE [LARGE SCALE GENOMIC DNA]</scope>
    <source>
        <strain evidence="1 2">LMG 18378</strain>
    </source>
</reference>
<protein>
    <submittedName>
        <fullName evidence="1">Uncharacterized protein</fullName>
    </submittedName>
</protein>
<evidence type="ECO:0000313" key="2">
    <source>
        <dbReference type="Proteomes" id="UP000183385"/>
    </source>
</evidence>
<proteinExistence type="predicted"/>
<comment type="caution">
    <text evidence="1">The sequence shown here is derived from an EMBL/GenBank/DDBJ whole genome shotgun (WGS) entry which is preliminary data.</text>
</comment>
<dbReference type="EMBL" id="FOLS01000017">
    <property type="protein sequence ID" value="SFD12405.1"/>
    <property type="molecule type" value="Genomic_DNA"/>
</dbReference>
<dbReference type="Proteomes" id="UP000183385">
    <property type="component" value="Unassembled WGS sequence"/>
</dbReference>
<keyword evidence="2" id="KW-1185">Reference proteome</keyword>
<evidence type="ECO:0000313" key="1">
    <source>
        <dbReference type="EMBL" id="SFD12405.1"/>
    </source>
</evidence>
<sequence>MSDFLSRLEAKRKKNSTTESMTIRVSAEEDAAIKELANYYECTRQDLIHELITEYLMPAWQALQRDPVSVADYSIQEGKRAFYVLNTNKANVAADHDFMLAEGVAAAFEDGYKEKIERFKKGDVIFLYESGVGIVAFGEASGETLKKEHLGRPDKTYYQKLDRFERLDEPLAPKGINRVLSRSIKFVQTLTGLPDGDVLLKAVKKA</sequence>
<accession>A0AAQ1KGB7</accession>